<feature type="transmembrane region" description="Helical" evidence="1">
    <location>
        <begin position="246"/>
        <end position="265"/>
    </location>
</feature>
<dbReference type="AlphaFoldDB" id="Q1RPG9"/>
<feature type="transmembrane region" description="Helical" evidence="1">
    <location>
        <begin position="20"/>
        <end position="37"/>
    </location>
</feature>
<keyword evidence="1" id="KW-0812">Transmembrane</keyword>
<keyword evidence="1" id="KW-1133">Transmembrane helix</keyword>
<dbReference type="RefSeq" id="WP_021535387.1">
    <property type="nucleotide sequence ID" value="NZ_CAIZFF010000014.1"/>
</dbReference>
<dbReference type="Pfam" id="PF19723">
    <property type="entry name" value="DUF6216"/>
    <property type="match status" value="1"/>
</dbReference>
<accession>Q1RPG9</accession>
<evidence type="ECO:0000256" key="1">
    <source>
        <dbReference type="SAM" id="Phobius"/>
    </source>
</evidence>
<gene>
    <name evidence="2" type="ORF">eco2005</name>
</gene>
<proteinExistence type="predicted"/>
<evidence type="ECO:0000313" key="2">
    <source>
        <dbReference type="EMBL" id="CAJ87571.1"/>
    </source>
</evidence>
<keyword evidence="1" id="KW-0472">Membrane</keyword>
<reference evidence="2" key="1">
    <citation type="journal article" date="2006" name="Int. J. Med. Microbiol.">
        <title>Specific regions of genome plasticity and genetic diversity of the commensal Escherichia coli A0 34/86.</title>
        <authorList>
            <person name="Hejnova J."/>
            <person name="Pages D."/>
            <person name="Rusniok C."/>
            <person name="Glaser P."/>
            <person name="Sebo P."/>
            <person name="Buchrieser C."/>
        </authorList>
    </citation>
    <scope>NUCLEOTIDE SEQUENCE</scope>
    <source>
        <strain evidence="2">A0 34/86</strain>
    </source>
</reference>
<name>Q1RPG9_ECOLX</name>
<sequence>MDISFDSPFSYLAELISNKDLFPLYSIILVISFYLYFRNKSKSGFSISNKLYMILIGYTKDKKNEKKRDLIDDIIDIERFNFHYNTNATSKRQIVRFEEWVSKYELDFRLISKLKRYFDIDTLRVKKINKFYLTGVFILLFIPLLATVQSFTIAIKPALLAKMNTTGWFWINNDNATKFSFFDKAKDPWVIDTKICSSKEDNSTKILLDNKISSFNKKEIKAICKAFIDKDDIEYINKSIKEQQSFFYFVSVILIISVVIGFKYCMSLTTTYDSRTMIYHRIRKFRKNNISR</sequence>
<organism evidence="2">
    <name type="scientific">Escherichia coli</name>
    <dbReference type="NCBI Taxonomy" id="562"/>
    <lineage>
        <taxon>Bacteria</taxon>
        <taxon>Pseudomonadati</taxon>
        <taxon>Pseudomonadota</taxon>
        <taxon>Gammaproteobacteria</taxon>
        <taxon>Enterobacterales</taxon>
        <taxon>Enterobacteriaceae</taxon>
        <taxon>Escherichia</taxon>
    </lineage>
</organism>
<feature type="transmembrane region" description="Helical" evidence="1">
    <location>
        <begin position="131"/>
        <end position="155"/>
    </location>
</feature>
<protein>
    <submittedName>
        <fullName evidence="2">Uncharacterized protein</fullName>
    </submittedName>
</protein>
<dbReference type="InterPro" id="IPR046188">
    <property type="entry name" value="DUF6216"/>
</dbReference>
<dbReference type="EMBL" id="AM236324">
    <property type="protein sequence ID" value="CAJ87571.1"/>
    <property type="molecule type" value="Genomic_DNA"/>
</dbReference>